<dbReference type="EMBL" id="LVZK01000001">
    <property type="protein sequence ID" value="OAP86024.1"/>
    <property type="molecule type" value="Genomic_DNA"/>
</dbReference>
<comment type="caution">
    <text evidence="8">The sequence shown here is derived from an EMBL/GenBank/DDBJ whole genome shotgun (WGS) entry which is preliminary data.</text>
</comment>
<evidence type="ECO:0000313" key="9">
    <source>
        <dbReference type="Proteomes" id="UP000078368"/>
    </source>
</evidence>
<dbReference type="Gene3D" id="3.40.50.1820">
    <property type="entry name" value="alpha/beta hydrolase"/>
    <property type="match status" value="2"/>
</dbReference>
<evidence type="ECO:0000256" key="4">
    <source>
        <dbReference type="ARBA" id="ARBA00022825"/>
    </source>
</evidence>
<keyword evidence="2 8" id="KW-0645">Protease</keyword>
<gene>
    <name evidence="8" type="ORF">A4H34_02265</name>
</gene>
<proteinExistence type="inferred from homology"/>
<dbReference type="SUPFAM" id="SSF50993">
    <property type="entry name" value="Peptidase/esterase 'gauge' domain"/>
    <property type="match status" value="1"/>
</dbReference>
<dbReference type="PRINTS" id="PR00862">
    <property type="entry name" value="PROLIGOPTASE"/>
</dbReference>
<dbReference type="InterPro" id="IPR002470">
    <property type="entry name" value="Peptidase_S9A"/>
</dbReference>
<dbReference type="Pfam" id="PF00326">
    <property type="entry name" value="Peptidase_S9"/>
    <property type="match status" value="1"/>
</dbReference>
<comment type="similarity">
    <text evidence="1">Belongs to the peptidase S9A family.</text>
</comment>
<feature type="domain" description="Peptidase S9A N-terminal" evidence="7">
    <location>
        <begin position="5"/>
        <end position="469"/>
    </location>
</feature>
<dbReference type="InterPro" id="IPR001375">
    <property type="entry name" value="Peptidase_S9_cat"/>
</dbReference>
<reference evidence="8 9" key="1">
    <citation type="submission" date="2016-04" db="EMBL/GenBank/DDBJ databases">
        <title>Peptidophaga gingivicola gen. nov., sp. nov., isolated from human subgingival plaque.</title>
        <authorList>
            <person name="Beall C.J."/>
            <person name="Mokrzan E.M."/>
            <person name="Griffen A.L."/>
            <person name="Leys E.J."/>
        </authorList>
    </citation>
    <scope>NUCLEOTIDE SEQUENCE [LARGE SCALE GENOMIC DNA]</scope>
    <source>
        <strain evidence="8 9">BA112</strain>
    </source>
</reference>
<sequence>MPAPIAKKIPTSRTFHGDSYVDNYEWLRDKKSYDVLGLLEAENEWTAERTAHLEPLQEEIVREIASRTKEDDTSIPVRRGRWWYVTRTWEGKQYPATYRLPVDPEDPARRPAFDGRERLVWDGNSLAEGEEFFGVSGFVPSPDGRLGALGVDFTGDEHFRLRVFDVETGAVVDDAVDGLGYGLAWTADSKAIVYSRVDDSWRQWQIWLHRIGSPTWEDRLLFQENDGRFNVGHWASRDGRWIVVHSSSSSTAEALLYDVADIDAPPIVVCPRRQGLDYSVEPAEDLLLIVHNANVADFEVAYAPIGQSGPEEWTPVLTPEAGERILGVDAFRDFAVISMRSGGQPQLRSMLRTGAHGSSGAVGQSPEWAGQSPESAGQSPDPLDGREGLESARTAEGEAGPRGKKRGEAETSPWSAPVVVPSEDLASIEVDENYVWEASDVVYSLQSVLTPPTQFAYSPATGETKLLKELEVPNYDRSAYAQEGVWVETDDGALVPMTVVHRVDVAPDGKNPGYIYGYGSYEVSLDPVFRASYISILQRGVAVAFAHPRGGGEMGREWYENGRLLKKRNTFTDFIACARWLRTSGWVAEGCLAAEGRSAGGLLMGAVANLAPSEFRAIHAGVPFVDTLTTILKPELPLTVGEWEEWGNPIESQEVYRYMQSYSPTENVGRRKYPAILATTSLNDVRVFYVEPTKWVQILRERATNDPMARPILEKIEMVAGHGGKSGRYDAWRERAFEIAWMLDQIDAG</sequence>
<dbReference type="Gene3D" id="2.130.10.120">
    <property type="entry name" value="Prolyl oligopeptidase, N-terminal domain"/>
    <property type="match status" value="2"/>
</dbReference>
<feature type="compositionally biased region" description="Basic and acidic residues" evidence="5">
    <location>
        <begin position="383"/>
        <end position="409"/>
    </location>
</feature>
<dbReference type="PANTHER" id="PTHR11757:SF19">
    <property type="entry name" value="PROLYL ENDOPEPTIDASE-LIKE"/>
    <property type="match status" value="1"/>
</dbReference>
<evidence type="ECO:0000256" key="5">
    <source>
        <dbReference type="SAM" id="MobiDB-lite"/>
    </source>
</evidence>
<dbReference type="InterPro" id="IPR023302">
    <property type="entry name" value="Pept_S9A_N"/>
</dbReference>
<dbReference type="GO" id="GO:0004252">
    <property type="term" value="F:serine-type endopeptidase activity"/>
    <property type="evidence" value="ECO:0007669"/>
    <property type="project" value="InterPro"/>
</dbReference>
<dbReference type="SUPFAM" id="SSF53474">
    <property type="entry name" value="alpha/beta-Hydrolases"/>
    <property type="match status" value="1"/>
</dbReference>
<evidence type="ECO:0000256" key="2">
    <source>
        <dbReference type="ARBA" id="ARBA00022670"/>
    </source>
</evidence>
<keyword evidence="4" id="KW-0720">Serine protease</keyword>
<dbReference type="GO" id="GO:0006508">
    <property type="term" value="P:proteolysis"/>
    <property type="evidence" value="ECO:0007669"/>
    <property type="project" value="UniProtKB-KW"/>
</dbReference>
<feature type="domain" description="Peptidase S9 prolyl oligopeptidase catalytic" evidence="6">
    <location>
        <begin position="529"/>
        <end position="746"/>
    </location>
</feature>
<feature type="region of interest" description="Disordered" evidence="5">
    <location>
        <begin position="349"/>
        <end position="418"/>
    </location>
</feature>
<organism evidence="8 9">
    <name type="scientific">Peptidiphaga gingivicola</name>
    <dbReference type="NCBI Taxonomy" id="2741497"/>
    <lineage>
        <taxon>Bacteria</taxon>
        <taxon>Bacillati</taxon>
        <taxon>Actinomycetota</taxon>
        <taxon>Actinomycetes</taxon>
        <taxon>Actinomycetales</taxon>
        <taxon>Actinomycetaceae</taxon>
        <taxon>Peptidiphaga</taxon>
    </lineage>
</organism>
<dbReference type="Pfam" id="PF02897">
    <property type="entry name" value="Peptidase_S9_N"/>
    <property type="match status" value="1"/>
</dbReference>
<evidence type="ECO:0000313" key="8">
    <source>
        <dbReference type="EMBL" id="OAP86024.1"/>
    </source>
</evidence>
<dbReference type="Proteomes" id="UP000078368">
    <property type="component" value="Unassembled WGS sequence"/>
</dbReference>
<keyword evidence="9" id="KW-1185">Reference proteome</keyword>
<evidence type="ECO:0000259" key="7">
    <source>
        <dbReference type="Pfam" id="PF02897"/>
    </source>
</evidence>
<accession>A0A179B4Q6</accession>
<keyword evidence="3" id="KW-0378">Hydrolase</keyword>
<dbReference type="OrthoDB" id="9801421at2"/>
<name>A0A179B4Q6_9ACTO</name>
<dbReference type="InterPro" id="IPR029058">
    <property type="entry name" value="AB_hydrolase_fold"/>
</dbReference>
<dbReference type="RefSeq" id="WP_064230929.1">
    <property type="nucleotide sequence ID" value="NZ_LVZK01000001.1"/>
</dbReference>
<evidence type="ECO:0000256" key="1">
    <source>
        <dbReference type="ARBA" id="ARBA00005228"/>
    </source>
</evidence>
<dbReference type="InterPro" id="IPR051543">
    <property type="entry name" value="Serine_Peptidase_S9A"/>
</dbReference>
<protein>
    <submittedName>
        <fullName evidence="8">Protease</fullName>
    </submittedName>
</protein>
<evidence type="ECO:0000256" key="3">
    <source>
        <dbReference type="ARBA" id="ARBA00022801"/>
    </source>
</evidence>
<dbReference type="STRING" id="1823756.A4H34_02265"/>
<dbReference type="PANTHER" id="PTHR11757">
    <property type="entry name" value="PROTEASE FAMILY S9A OLIGOPEPTIDASE"/>
    <property type="match status" value="1"/>
</dbReference>
<evidence type="ECO:0000259" key="6">
    <source>
        <dbReference type="Pfam" id="PF00326"/>
    </source>
</evidence>
<dbReference type="AlphaFoldDB" id="A0A179B4Q6"/>